<dbReference type="Pfam" id="PF14009">
    <property type="entry name" value="PADRE"/>
    <property type="match status" value="1"/>
</dbReference>
<name>A0AAD4SQR6_9MAGN</name>
<evidence type="ECO:0000313" key="1">
    <source>
        <dbReference type="EMBL" id="KAI3918980.1"/>
    </source>
</evidence>
<dbReference type="InterPro" id="IPR025322">
    <property type="entry name" value="PADRE_dom"/>
</dbReference>
<dbReference type="Proteomes" id="UP001202328">
    <property type="component" value="Unassembled WGS sequence"/>
</dbReference>
<protein>
    <recommendedName>
        <fullName evidence="3">Multidrug resistance protein ABC transporter family protein</fullName>
    </recommendedName>
</protein>
<comment type="caution">
    <text evidence="1">The sequence shown here is derived from an EMBL/GenBank/DDBJ whole genome shotgun (WGS) entry which is preliminary data.</text>
</comment>
<accession>A0AAD4SQR6</accession>
<sequence length="202" mass="23319">MGNFISSKSSDAPAKVVLPDGTVHEFNQPLTVAELMLDHPQQVVVEIESIESKKRPIPLPADKKLEMKKFYLMLPMQQGRAFSMDDARRILLKVQLDQRLPNLFYAAKIIGLFTRMCQCGTGRETILQRRDSLLKEELEKRKNDGNDSNDNKLVQRIQLEFFCERPAFFGKQVSMGKGWTPSLVTIEEKTREKKILRRLFHV</sequence>
<dbReference type="PANTHER" id="PTHR33052">
    <property type="entry name" value="DUF4228 DOMAIN PROTEIN-RELATED"/>
    <property type="match status" value="1"/>
</dbReference>
<dbReference type="AlphaFoldDB" id="A0AAD4SQR6"/>
<organism evidence="1 2">
    <name type="scientific">Papaver atlanticum</name>
    <dbReference type="NCBI Taxonomy" id="357466"/>
    <lineage>
        <taxon>Eukaryota</taxon>
        <taxon>Viridiplantae</taxon>
        <taxon>Streptophyta</taxon>
        <taxon>Embryophyta</taxon>
        <taxon>Tracheophyta</taxon>
        <taxon>Spermatophyta</taxon>
        <taxon>Magnoliopsida</taxon>
        <taxon>Ranunculales</taxon>
        <taxon>Papaveraceae</taxon>
        <taxon>Papaveroideae</taxon>
        <taxon>Papaver</taxon>
    </lineage>
</organism>
<dbReference type="EMBL" id="JAJJMB010008951">
    <property type="protein sequence ID" value="KAI3918980.1"/>
    <property type="molecule type" value="Genomic_DNA"/>
</dbReference>
<keyword evidence="2" id="KW-1185">Reference proteome</keyword>
<gene>
    <name evidence="1" type="ORF">MKW98_017428</name>
</gene>
<evidence type="ECO:0000313" key="2">
    <source>
        <dbReference type="Proteomes" id="UP001202328"/>
    </source>
</evidence>
<reference evidence="1" key="1">
    <citation type="submission" date="2022-04" db="EMBL/GenBank/DDBJ databases">
        <title>A functionally conserved STORR gene fusion in Papaver species that diverged 16.8 million years ago.</title>
        <authorList>
            <person name="Catania T."/>
        </authorList>
    </citation>
    <scope>NUCLEOTIDE SEQUENCE</scope>
    <source>
        <strain evidence="1">S-188037</strain>
    </source>
</reference>
<evidence type="ECO:0008006" key="3">
    <source>
        <dbReference type="Google" id="ProtNLM"/>
    </source>
</evidence>
<proteinExistence type="predicted"/>